<dbReference type="InterPro" id="IPR018060">
    <property type="entry name" value="HTH_AraC"/>
</dbReference>
<reference evidence="6" key="1">
    <citation type="submission" date="2021-01" db="EMBL/GenBank/DDBJ databases">
        <title>Modified the classification status of verrucomicrobia.</title>
        <authorList>
            <person name="Feng X."/>
        </authorList>
    </citation>
    <scope>NUCLEOTIDE SEQUENCE</scope>
    <source>
        <strain evidence="6">KCTC 13126</strain>
    </source>
</reference>
<dbReference type="PANTHER" id="PTHR43280:SF28">
    <property type="entry name" value="HTH-TYPE TRANSCRIPTIONAL ACTIVATOR RHAS"/>
    <property type="match status" value="1"/>
</dbReference>
<organism evidence="6 7">
    <name type="scientific">Pelagicoccus mobilis</name>
    <dbReference type="NCBI Taxonomy" id="415221"/>
    <lineage>
        <taxon>Bacteria</taxon>
        <taxon>Pseudomonadati</taxon>
        <taxon>Verrucomicrobiota</taxon>
        <taxon>Opitutia</taxon>
        <taxon>Puniceicoccales</taxon>
        <taxon>Pelagicoccaceae</taxon>
        <taxon>Pelagicoccus</taxon>
    </lineage>
</organism>
<dbReference type="GO" id="GO:0043565">
    <property type="term" value="F:sequence-specific DNA binding"/>
    <property type="evidence" value="ECO:0007669"/>
    <property type="project" value="InterPro"/>
</dbReference>
<dbReference type="InterPro" id="IPR029016">
    <property type="entry name" value="GAF-like_dom_sf"/>
</dbReference>
<keyword evidence="7" id="KW-1185">Reference proteome</keyword>
<sequence>MPTDKQHPVLTDFNSLLQDSNDLLADLGNKTQLTTGLAILQKDELRAQIIAAVPSKGDHSYTPKIGCKIPLHCTAIGKALLARLPHDEKIQLLQSLKLEPLTPQTLPRKELLTRKLEIYRQQGYAEELEEFLAGINSVASCITDHKDVPIAAVFITGFKREFPAERTSALSHETQKTCGAIRQRILQRDQHSNSHYEAVRKAKEFIDSSYADESAIINYTAKVEMCSSWFRKCFKEQFGTTPTQYRNKLIFNKAKDLLRLTDLSVKEISIHLGFNSHYYFSRAFKNYVGFAPTQLRKSGLAPANSQQHPSFDSKVQQAC</sequence>
<dbReference type="EMBL" id="JAENIL010000002">
    <property type="protein sequence ID" value="MBK1875475.1"/>
    <property type="molecule type" value="Genomic_DNA"/>
</dbReference>
<keyword evidence="3" id="KW-0804">Transcription</keyword>
<dbReference type="Pfam" id="PF01614">
    <property type="entry name" value="IclR_C"/>
    <property type="match status" value="1"/>
</dbReference>
<dbReference type="PROSITE" id="PS51078">
    <property type="entry name" value="ICLR_ED"/>
    <property type="match status" value="1"/>
</dbReference>
<dbReference type="RefSeq" id="WP_200353692.1">
    <property type="nucleotide sequence ID" value="NZ_JAENIL010000002.1"/>
</dbReference>
<dbReference type="SUPFAM" id="SSF55781">
    <property type="entry name" value="GAF domain-like"/>
    <property type="match status" value="1"/>
</dbReference>
<dbReference type="AlphaFoldDB" id="A0A934RU65"/>
<dbReference type="InterPro" id="IPR014757">
    <property type="entry name" value="Tscrpt_reg_IclR_C"/>
</dbReference>
<proteinExistence type="predicted"/>
<dbReference type="PRINTS" id="PR00032">
    <property type="entry name" value="HTHARAC"/>
</dbReference>
<dbReference type="PROSITE" id="PS01124">
    <property type="entry name" value="HTH_ARAC_FAMILY_2"/>
    <property type="match status" value="1"/>
</dbReference>
<evidence type="ECO:0000313" key="6">
    <source>
        <dbReference type="EMBL" id="MBK1875475.1"/>
    </source>
</evidence>
<evidence type="ECO:0000256" key="3">
    <source>
        <dbReference type="ARBA" id="ARBA00023163"/>
    </source>
</evidence>
<dbReference type="Proteomes" id="UP000617628">
    <property type="component" value="Unassembled WGS sequence"/>
</dbReference>
<gene>
    <name evidence="6" type="ORF">JIN87_01280</name>
</gene>
<dbReference type="GO" id="GO:0003700">
    <property type="term" value="F:DNA-binding transcription factor activity"/>
    <property type="evidence" value="ECO:0007669"/>
    <property type="project" value="InterPro"/>
</dbReference>
<dbReference type="InterPro" id="IPR009057">
    <property type="entry name" value="Homeodomain-like_sf"/>
</dbReference>
<feature type="domain" description="HTH araC/xylS-type" evidence="4">
    <location>
        <begin position="200"/>
        <end position="298"/>
    </location>
</feature>
<dbReference type="SUPFAM" id="SSF46689">
    <property type="entry name" value="Homeodomain-like"/>
    <property type="match status" value="2"/>
</dbReference>
<dbReference type="Pfam" id="PF12833">
    <property type="entry name" value="HTH_18"/>
    <property type="match status" value="1"/>
</dbReference>
<name>A0A934RU65_9BACT</name>
<evidence type="ECO:0000256" key="1">
    <source>
        <dbReference type="ARBA" id="ARBA00023015"/>
    </source>
</evidence>
<comment type="caution">
    <text evidence="6">The sequence shown here is derived from an EMBL/GenBank/DDBJ whole genome shotgun (WGS) entry which is preliminary data.</text>
</comment>
<evidence type="ECO:0000259" key="4">
    <source>
        <dbReference type="PROSITE" id="PS01124"/>
    </source>
</evidence>
<protein>
    <submittedName>
        <fullName evidence="6">Helix-turn-helix domain-containing protein</fullName>
    </submittedName>
</protein>
<dbReference type="InterPro" id="IPR020449">
    <property type="entry name" value="Tscrpt_reg_AraC-type_HTH"/>
</dbReference>
<feature type="domain" description="IclR-ED" evidence="5">
    <location>
        <begin position="2"/>
        <end position="187"/>
    </location>
</feature>
<dbReference type="Gene3D" id="1.10.10.60">
    <property type="entry name" value="Homeodomain-like"/>
    <property type="match status" value="2"/>
</dbReference>
<dbReference type="SMART" id="SM00342">
    <property type="entry name" value="HTH_ARAC"/>
    <property type="match status" value="1"/>
</dbReference>
<keyword evidence="1" id="KW-0805">Transcription regulation</keyword>
<dbReference type="PANTHER" id="PTHR43280">
    <property type="entry name" value="ARAC-FAMILY TRANSCRIPTIONAL REGULATOR"/>
    <property type="match status" value="1"/>
</dbReference>
<evidence type="ECO:0000259" key="5">
    <source>
        <dbReference type="PROSITE" id="PS51078"/>
    </source>
</evidence>
<evidence type="ECO:0000256" key="2">
    <source>
        <dbReference type="ARBA" id="ARBA00023125"/>
    </source>
</evidence>
<keyword evidence="2" id="KW-0238">DNA-binding</keyword>
<accession>A0A934RU65</accession>
<dbReference type="Gene3D" id="3.30.450.40">
    <property type="match status" value="1"/>
</dbReference>
<evidence type="ECO:0000313" key="7">
    <source>
        <dbReference type="Proteomes" id="UP000617628"/>
    </source>
</evidence>